<keyword evidence="5 6" id="KW-0472">Membrane</keyword>
<gene>
    <name evidence="7" type="ORF">GALL_172260</name>
</gene>
<dbReference type="PANTHER" id="PTHR30250:SF11">
    <property type="entry name" value="O-ANTIGEN TRANSPORTER-RELATED"/>
    <property type="match status" value="1"/>
</dbReference>
<feature type="transmembrane region" description="Helical" evidence="6">
    <location>
        <begin position="362"/>
        <end position="381"/>
    </location>
</feature>
<name>A0A1J5S905_9ZZZZ</name>
<sequence length="409" mass="47018">MLNIILSRFLLAEGVGFVYYLTNFFSLILLIASVSMESGFTYFAAGNLINPNKLAGFGVIWILIISVVLIFFFHFWFLNFENDLSIDVFKYVWYAVVFIAGVLLNNFYTALFQAQRNFFLPNFLSGLMNIVFVIILFAEKINSYSLSVIRDSFFIFILISGVVIAITYFIKNKISVLFSFMNSHELKILFRYSLIALFANVIFFLVYRIDYWFVKYNCSAVDLGNYIQASKIGQLIFVIPQVIAAAMFPQTASGKLHVDVSNTIIKLFRIFFQVFIVLIVFVLLTGNWIFILVFGQSFDKMHLPLLILLPGILCLSVLSLLSAYFAGKGNVKLNLKGAVYALIIVVLGNLLLLKFYSIEIAAMVSTVGYAVNFIYSFYHFVKTNKIEFIQFFQWRMSDWSWLKQMLFNK</sequence>
<organism evidence="7">
    <name type="scientific">mine drainage metagenome</name>
    <dbReference type="NCBI Taxonomy" id="410659"/>
    <lineage>
        <taxon>unclassified sequences</taxon>
        <taxon>metagenomes</taxon>
        <taxon>ecological metagenomes</taxon>
    </lineage>
</organism>
<accession>A0A1J5S905</accession>
<dbReference type="EMBL" id="MLJW01000092">
    <property type="protein sequence ID" value="OIR00701.1"/>
    <property type="molecule type" value="Genomic_DNA"/>
</dbReference>
<evidence type="ECO:0000256" key="2">
    <source>
        <dbReference type="ARBA" id="ARBA00022475"/>
    </source>
</evidence>
<feature type="transmembrane region" description="Helical" evidence="6">
    <location>
        <begin position="153"/>
        <end position="170"/>
    </location>
</feature>
<evidence type="ECO:0000256" key="4">
    <source>
        <dbReference type="ARBA" id="ARBA00022989"/>
    </source>
</evidence>
<feature type="transmembrane region" description="Helical" evidence="6">
    <location>
        <begin position="270"/>
        <end position="293"/>
    </location>
</feature>
<feature type="transmembrane region" description="Helical" evidence="6">
    <location>
        <begin position="190"/>
        <end position="209"/>
    </location>
</feature>
<dbReference type="GO" id="GO:0005886">
    <property type="term" value="C:plasma membrane"/>
    <property type="evidence" value="ECO:0007669"/>
    <property type="project" value="UniProtKB-SubCell"/>
</dbReference>
<keyword evidence="4 6" id="KW-1133">Transmembrane helix</keyword>
<comment type="subcellular location">
    <subcellularLocation>
        <location evidence="1">Cell membrane</location>
        <topology evidence="1">Multi-pass membrane protein</topology>
    </subcellularLocation>
</comment>
<feature type="transmembrane region" description="Helical" evidence="6">
    <location>
        <begin position="91"/>
        <end position="111"/>
    </location>
</feature>
<dbReference type="InterPro" id="IPR050833">
    <property type="entry name" value="Poly_Biosynth_Transport"/>
</dbReference>
<protein>
    <submittedName>
        <fullName evidence="7">Polysaccharide biosynthesis protein</fullName>
    </submittedName>
</protein>
<feature type="transmembrane region" description="Helical" evidence="6">
    <location>
        <begin position="229"/>
        <end position="249"/>
    </location>
</feature>
<feature type="transmembrane region" description="Helical" evidence="6">
    <location>
        <begin position="305"/>
        <end position="326"/>
    </location>
</feature>
<evidence type="ECO:0000256" key="1">
    <source>
        <dbReference type="ARBA" id="ARBA00004651"/>
    </source>
</evidence>
<reference evidence="7" key="1">
    <citation type="submission" date="2016-10" db="EMBL/GenBank/DDBJ databases">
        <title>Sequence of Gallionella enrichment culture.</title>
        <authorList>
            <person name="Poehlein A."/>
            <person name="Muehling M."/>
            <person name="Daniel R."/>
        </authorList>
    </citation>
    <scope>NUCLEOTIDE SEQUENCE</scope>
</reference>
<evidence type="ECO:0000256" key="3">
    <source>
        <dbReference type="ARBA" id="ARBA00022692"/>
    </source>
</evidence>
<feature type="transmembrane region" description="Helical" evidence="6">
    <location>
        <begin position="118"/>
        <end position="138"/>
    </location>
</feature>
<keyword evidence="3 6" id="KW-0812">Transmembrane</keyword>
<feature type="transmembrane region" description="Helical" evidence="6">
    <location>
        <begin position="20"/>
        <end position="45"/>
    </location>
</feature>
<feature type="transmembrane region" description="Helical" evidence="6">
    <location>
        <begin position="338"/>
        <end position="356"/>
    </location>
</feature>
<dbReference type="PANTHER" id="PTHR30250">
    <property type="entry name" value="PST FAMILY PREDICTED COLANIC ACID TRANSPORTER"/>
    <property type="match status" value="1"/>
</dbReference>
<proteinExistence type="predicted"/>
<feature type="transmembrane region" description="Helical" evidence="6">
    <location>
        <begin position="57"/>
        <end position="79"/>
    </location>
</feature>
<dbReference type="AlphaFoldDB" id="A0A1J5S905"/>
<evidence type="ECO:0000256" key="5">
    <source>
        <dbReference type="ARBA" id="ARBA00023136"/>
    </source>
</evidence>
<evidence type="ECO:0000313" key="7">
    <source>
        <dbReference type="EMBL" id="OIR00701.1"/>
    </source>
</evidence>
<keyword evidence="2" id="KW-1003">Cell membrane</keyword>
<comment type="caution">
    <text evidence="7">The sequence shown here is derived from an EMBL/GenBank/DDBJ whole genome shotgun (WGS) entry which is preliminary data.</text>
</comment>
<evidence type="ECO:0000256" key="6">
    <source>
        <dbReference type="SAM" id="Phobius"/>
    </source>
</evidence>